<evidence type="ECO:0000256" key="2">
    <source>
        <dbReference type="ARBA" id="ARBA00005862"/>
    </source>
</evidence>
<sequence length="2987" mass="340583">MAAEEEQQRTALHWFRKNLRLHDNPALCEAIKGSTELLAVYILPPFIPDENISANRWNFLIECLEDLDSGLRSLGSRLLVVQGYPAQVIPKLLKNLQVTKLTFETESEPFGKQRDAVITHLAESAGVEVFSCTSHSLYDTEQVVEVCDNEAPMLFDDFLDAIASIGPPESPVETVNKDMLSSLVNGGSSFTDSHIPSIEDLGIDKSKVTCRGTWRGGETEALKKLDALLQEMIESDFQIKSASDALFRSFEDKLSPFLRFGCLSPRTFYYALSETYQRHKHRIPPLSLFNSLLWRDFYFMIGSNNPALHRMENNPLCLQIEWEDNAFAVKQWKEGTTGFPFIDAVMRQLRQEGWIPDVARQVVGSFLTRGCMWISWEEGFKVFGELQLDAEWSINAGSWMSLSGSTFDQDRSFFCPVDIGKKIDPTGEYIRTYVPEMKSFPTEYLFEPWKAPESVQQAAGCLVGKDYPLPLVDHKEQRRVCVQRLKELAHSVGADSPVEQRGHTSVHLFKKDLRLHDNPTMRACLEGSGTFYPVYILDTAAVRHSKISANRWNFLLESLRDLDSQLKRLGSHLFVVRGRDVEVLPKLLSQWGVTRLSFESDCEPFGAQRDAVIRHMAEKAGVEVLCKTSHTLYEPGQILQANQGNVPMLFKDFVRVVEENRLSTPNPVKEVDRRLIGSCVTPVAVDHQANYGVPELKELGVKDIRSVTSAALWRGGEQEALRRLILLEQELVKNDFEDVALSAATMPSSPTHLSPYLRFGCLSPRVMWHRLTDLYGKAKGKMPPVSLHEPLLLREFFFTMASANPGLHKMDNNPLSVQYPWEENAEGLQRWKNGTTGFPWIDAVMRQLRIEGWIPHVARQAVGCFLTRGCLWINWEEGFKVFDELQLDAEWSLNVGNWLWLSGSTFVKEHVPWFCPVEVGKRIDPTGEYVRRYVPEVKGLPTEYLFEPWKAPESVQQAAGCLVGKDYPLPLVDHKEQRRVCVQRLKELAHSVGADSPVEQRGHTSVHLFKKDLRLHDNPTMRACLEGSGTFYPVYILDTAAVRHSKISANRWNFLLESLRDLDSQLKRLGSHLFVVRGRDVEVLPKLLSQWGVTRLSFESDCEPFGAQRDAVIRHMAEKAGVEVLCKTSHTLYEPGQILQANQGNVPMLFKDFVRVVEENRLSTPNPVKEVDRRLIGSCVTPVAVDHQANYGVPELKELGVKDIRSVTSAALWRGGEQEALRRLILLEQELVKNDFEDVALSAATMPSSPTHLSPYLRFGCLSPRVMWHRLTDLYGKAKGKMPPVSLHEPLLLREFFFTMASANPGLHKMDNNPLSVQYPWEENAEGLQRWKNGTTGFPWIDAVMRQLRIEGWIPHVARQAVGCFLTRGCLWINWEEGFKVFDELQLDAEWSLNVGNWLWLSGSTFVKEHVPWFCPVEVGKRIDPTGEYVRRYVPEVKGLPTEYLFEPWKAPESVQQAAGCLVGKDYPLPLVDHKEQRRVCVQRLKELAHSVGADSPVEQRGHTSVHLFKKDLRLHDNPTMRACLEGSGTFYPVYILDTAAVRHSKISANRWNFLLESLRDLDSQLKRLGSHLFVVRGRDVEVLPKLLSQWGVTRLSFESDCEPFGAQRDAVIRHMAEKAGVEVLCKTSHTLYEPGQILQANQGNVPMLFKDFVRVVEENRLSTPNPVKEVDRRLIGSCVTPVAVDHQANYGVPELKELGVKDIRSVTSAALWRGGEQEALRRLILLEQELVKNDFEDVALSAATMPSSPTHLSPYLRFGCLSPRVMWHRLTDLYGKAKGKMPPVSLHEPLLLREFFFTMASANPGLHKMDNNPLSVQYPWEENAEGLQRWKNGTTGFPWIDAVMRQLRIEGWIPHVARQAVGCFLTRGCLWINWEEGFKVFDELQLDAEWSLNVGNWLWLSGSTFVKEHVPWFCPVEVGKRIDPTGEYVRRYVPEVKGLPTEYLFEPWKAPESVQQAAGCLVGKDYPLPLVDHKEQRRVCVQRLKELAHSVGADSPVEQRGHTSVHLFKKDLRLHDNPTMRACLEGSGTFYPVYILDTAAVRHSKISANRWNFLLESLRDLDSQLKRLGSHLFVVRGRDVEVLPKLLSQWGVTRLSFESDCEPFGAQRDAVIRHMAEKAGVEVLCKTSHTLYEPGQILQANQGNVPMLFKDFVRVVEENRLSTPNPVKEVDRRLIGSCVTPVAVDHQANYGVPELKELGVKDIRSVTSAALWRGGEQEALRRLILLEQELVKNDFEDVALSAATMPSSPTHLSPYLRFGCLSPRVMWHRLTDLYGKAKGKMPPVSLHEPLLLREFFFTMASANPGLHKMDNNPLSVQYPWEENAEGLQRWKNGTTGFPWIDAVMRQLRIEGWIPHVARQAVGCFLTRGCLWINWEEGFKVFDELQLDAEWSLNVGNWLWLSGSTFVKEHVPWFCPVEVGKKMDPTGEYVRKFVPELKRLPLKYLFEPWRAPLKVQKAARCIVGDDYPEPVTDHKEQRKICVQRMKDLCISLNISGHKSLHWFRKDLRLHDNPSLRECLADSKVFYGVYFLECSSDEMMTVSPNRWRFLLESLQELDRSLAQFGSRLFILKGRPIDILPALFKEWDITRLSFEVDCEPCCKTRDVVITGLAEQTGIEVISRVSHTLYDSEALLMSTEERAPQLFSEFKELVSQQEWPQMPAPRVDRKLFGSCVTPVGRDHTQQYGVPALEEMSVQKPPATGSWLYQGGEHEALVRMEAALREMIQNGFSESPLTASSLMTSTSHLSPYLRLGCLSPRLLFQRMTEEYIKSKTLNPPLELYNKLLWREFFFVAGSQVPDAHEMVNNPLSLQIPWEDSAEYLDKWKQGMTGFPWIDAIMRQLRSEGWIHDIARRAVGSFLTRGCLWINWEEGFKVFDELQLDAEWSLNVGNWLWLSGSTFVQEHVPWFCPVEVGKKIDPTGVFVRKYVPEVRNLPTDFIFEPWLAPRDLQESCGCVIGQDYPTPLVDHRQQRVVCVQRLRDLAFKLTGN</sequence>
<dbReference type="GO" id="GO:0071949">
    <property type="term" value="F:FAD binding"/>
    <property type="evidence" value="ECO:0007669"/>
    <property type="project" value="TreeGrafter"/>
</dbReference>
<comment type="caution">
    <text evidence="7">The sequence shown here is derived from an EMBL/GenBank/DDBJ whole genome shotgun (WGS) entry which is preliminary data.</text>
</comment>
<evidence type="ECO:0000313" key="8">
    <source>
        <dbReference type="Proteomes" id="UP001163046"/>
    </source>
</evidence>
<dbReference type="Gene3D" id="1.25.40.80">
    <property type="match status" value="6"/>
</dbReference>
<dbReference type="InterPro" id="IPR006050">
    <property type="entry name" value="DNA_photolyase_N"/>
</dbReference>
<comment type="cofactor">
    <cofactor evidence="1">
        <name>FAD</name>
        <dbReference type="ChEBI" id="CHEBI:57692"/>
    </cofactor>
</comment>
<feature type="domain" description="Photolyase/cryptochrome alpha/beta" evidence="6">
    <location>
        <begin position="9"/>
        <end position="137"/>
    </location>
</feature>
<feature type="domain" description="Photolyase/cryptochrome alpha/beta" evidence="6">
    <location>
        <begin position="2003"/>
        <end position="2132"/>
    </location>
</feature>
<protein>
    <recommendedName>
        <fullName evidence="6">Photolyase/cryptochrome alpha/beta domain-containing protein</fullName>
    </recommendedName>
</protein>
<comment type="similarity">
    <text evidence="2">Belongs to the DNA photolyase class-1 family.</text>
</comment>
<feature type="domain" description="Photolyase/cryptochrome alpha/beta" evidence="6">
    <location>
        <begin position="1503"/>
        <end position="1632"/>
    </location>
</feature>
<dbReference type="InterPro" id="IPR036134">
    <property type="entry name" value="Crypto/Photolyase_FAD-like_sf"/>
</dbReference>
<feature type="site" description="Electron transfer via tryptophanyl radical" evidence="5">
    <location>
        <position position="376"/>
    </location>
</feature>
<dbReference type="GO" id="GO:0005634">
    <property type="term" value="C:nucleus"/>
    <property type="evidence" value="ECO:0007669"/>
    <property type="project" value="TreeGrafter"/>
</dbReference>
<feature type="domain" description="Photolyase/cryptochrome alpha/beta" evidence="6">
    <location>
        <begin position="1003"/>
        <end position="1132"/>
    </location>
</feature>
<dbReference type="Gene3D" id="1.10.579.10">
    <property type="entry name" value="DNA Cyclobutane Dipyrimidine Photolyase, subunit A, domain 3"/>
    <property type="match status" value="6"/>
</dbReference>
<dbReference type="GO" id="GO:0032922">
    <property type="term" value="P:circadian regulation of gene expression"/>
    <property type="evidence" value="ECO:0007669"/>
    <property type="project" value="TreeGrafter"/>
</dbReference>
<proteinExistence type="inferred from homology"/>
<dbReference type="EMBL" id="MU825423">
    <property type="protein sequence ID" value="KAJ7389919.1"/>
    <property type="molecule type" value="Genomic_DNA"/>
</dbReference>
<dbReference type="GO" id="GO:0005737">
    <property type="term" value="C:cytoplasm"/>
    <property type="evidence" value="ECO:0007669"/>
    <property type="project" value="TreeGrafter"/>
</dbReference>
<accession>A0A9X0A1I2</accession>
<name>A0A9X0A1I2_9CNID</name>
<feature type="site" description="Electron transfer via tryptophanyl radical" evidence="5">
    <location>
        <position position="399"/>
    </location>
</feature>
<keyword evidence="3" id="KW-0285">Flavoprotein</keyword>
<keyword evidence="4" id="KW-0274">FAD</keyword>
<dbReference type="Pfam" id="PF03441">
    <property type="entry name" value="FAD_binding_7"/>
    <property type="match status" value="6"/>
</dbReference>
<evidence type="ECO:0000256" key="1">
    <source>
        <dbReference type="ARBA" id="ARBA00001974"/>
    </source>
</evidence>
<dbReference type="Proteomes" id="UP001163046">
    <property type="component" value="Unassembled WGS sequence"/>
</dbReference>
<dbReference type="InterPro" id="IPR002081">
    <property type="entry name" value="Cryptochrome/DNA_photolyase_1"/>
</dbReference>
<dbReference type="OrthoDB" id="5983070at2759"/>
<dbReference type="SUPFAM" id="SSF52425">
    <property type="entry name" value="Cryptochrome/photolyase, N-terminal domain"/>
    <property type="match status" value="6"/>
</dbReference>
<dbReference type="PROSITE" id="PS51645">
    <property type="entry name" value="PHR_CRY_ALPHA_BETA"/>
    <property type="match status" value="6"/>
</dbReference>
<gene>
    <name evidence="7" type="ORF">OS493_028382</name>
</gene>
<organism evidence="7 8">
    <name type="scientific">Desmophyllum pertusum</name>
    <dbReference type="NCBI Taxonomy" id="174260"/>
    <lineage>
        <taxon>Eukaryota</taxon>
        <taxon>Metazoa</taxon>
        <taxon>Cnidaria</taxon>
        <taxon>Anthozoa</taxon>
        <taxon>Hexacorallia</taxon>
        <taxon>Scleractinia</taxon>
        <taxon>Caryophylliina</taxon>
        <taxon>Caryophylliidae</taxon>
        <taxon>Desmophyllum</taxon>
    </lineage>
</organism>
<evidence type="ECO:0000256" key="4">
    <source>
        <dbReference type="ARBA" id="ARBA00022827"/>
    </source>
</evidence>
<evidence type="ECO:0000313" key="7">
    <source>
        <dbReference type="EMBL" id="KAJ7389919.1"/>
    </source>
</evidence>
<dbReference type="InterPro" id="IPR014729">
    <property type="entry name" value="Rossmann-like_a/b/a_fold"/>
</dbReference>
<dbReference type="PANTHER" id="PTHR11455">
    <property type="entry name" value="CRYPTOCHROME"/>
    <property type="match status" value="1"/>
</dbReference>
<dbReference type="PANTHER" id="PTHR11455:SF30">
    <property type="entry name" value="CRYPTOCHROME-1"/>
    <property type="match status" value="1"/>
</dbReference>
<feature type="domain" description="Photolyase/cryptochrome alpha/beta" evidence="6">
    <location>
        <begin position="2497"/>
        <end position="2626"/>
    </location>
</feature>
<dbReference type="GO" id="GO:0045892">
    <property type="term" value="P:negative regulation of DNA-templated transcription"/>
    <property type="evidence" value="ECO:0007669"/>
    <property type="project" value="TreeGrafter"/>
</dbReference>
<dbReference type="InterPro" id="IPR036155">
    <property type="entry name" value="Crypto/Photolyase_N_sf"/>
</dbReference>
<reference evidence="7" key="1">
    <citation type="submission" date="2023-01" db="EMBL/GenBank/DDBJ databases">
        <title>Genome assembly of the deep-sea coral Lophelia pertusa.</title>
        <authorList>
            <person name="Herrera S."/>
            <person name="Cordes E."/>
        </authorList>
    </citation>
    <scope>NUCLEOTIDE SEQUENCE</scope>
    <source>
        <strain evidence="7">USNM1676648</strain>
        <tissue evidence="7">Polyp</tissue>
    </source>
</reference>
<feature type="site" description="Electron transfer via tryptophanyl radical" evidence="5">
    <location>
        <position position="322"/>
    </location>
</feature>
<evidence type="ECO:0000256" key="3">
    <source>
        <dbReference type="ARBA" id="ARBA00022630"/>
    </source>
</evidence>
<dbReference type="GO" id="GO:0003677">
    <property type="term" value="F:DNA binding"/>
    <property type="evidence" value="ECO:0007669"/>
    <property type="project" value="TreeGrafter"/>
</dbReference>
<feature type="domain" description="Photolyase/cryptochrome alpha/beta" evidence="6">
    <location>
        <begin position="503"/>
        <end position="632"/>
    </location>
</feature>
<dbReference type="GO" id="GO:0043153">
    <property type="term" value="P:entrainment of circadian clock by photoperiod"/>
    <property type="evidence" value="ECO:0007669"/>
    <property type="project" value="TreeGrafter"/>
</dbReference>
<evidence type="ECO:0000259" key="6">
    <source>
        <dbReference type="PROSITE" id="PS51645"/>
    </source>
</evidence>
<keyword evidence="8" id="KW-1185">Reference proteome</keyword>
<dbReference type="InterPro" id="IPR005101">
    <property type="entry name" value="Cryptochr/Photolyase_FAD-bd"/>
</dbReference>
<evidence type="ECO:0000256" key="5">
    <source>
        <dbReference type="PIRSR" id="PIRSR602081-2"/>
    </source>
</evidence>
<dbReference type="SUPFAM" id="SSF48173">
    <property type="entry name" value="Cryptochrome/photolyase FAD-binding domain"/>
    <property type="match status" value="6"/>
</dbReference>
<dbReference type="Gene3D" id="3.40.50.620">
    <property type="entry name" value="HUPs"/>
    <property type="match status" value="6"/>
</dbReference>
<dbReference type="Pfam" id="PF00875">
    <property type="entry name" value="DNA_photolyase"/>
    <property type="match status" value="6"/>
</dbReference>